<dbReference type="Pfam" id="PF06963">
    <property type="entry name" value="FPN1"/>
    <property type="match status" value="1"/>
</dbReference>
<feature type="transmembrane region" description="Helical" evidence="8">
    <location>
        <begin position="222"/>
        <end position="244"/>
    </location>
</feature>
<feature type="transmembrane region" description="Helical" evidence="8">
    <location>
        <begin position="52"/>
        <end position="71"/>
    </location>
</feature>
<evidence type="ECO:0000256" key="7">
    <source>
        <dbReference type="ARBA" id="ARBA00023136"/>
    </source>
</evidence>
<keyword evidence="6 8" id="KW-1133">Transmembrane helix</keyword>
<feature type="transmembrane region" description="Helical" evidence="8">
    <location>
        <begin position="256"/>
        <end position="273"/>
    </location>
</feature>
<dbReference type="Proteomes" id="UP000037460">
    <property type="component" value="Unassembled WGS sequence"/>
</dbReference>
<evidence type="ECO:0000256" key="2">
    <source>
        <dbReference type="ARBA" id="ARBA00006279"/>
    </source>
</evidence>
<evidence type="ECO:0000256" key="6">
    <source>
        <dbReference type="ARBA" id="ARBA00022989"/>
    </source>
</evidence>
<feature type="transmembrane region" description="Helical" evidence="8">
    <location>
        <begin position="632"/>
        <end position="652"/>
    </location>
</feature>
<feature type="transmembrane region" description="Helical" evidence="8">
    <location>
        <begin position="185"/>
        <end position="202"/>
    </location>
</feature>
<gene>
    <name evidence="9" type="ORF">Ctob_001695</name>
</gene>
<feature type="transmembrane region" description="Helical" evidence="8">
    <location>
        <begin position="358"/>
        <end position="380"/>
    </location>
</feature>
<evidence type="ECO:0000256" key="4">
    <source>
        <dbReference type="ARBA" id="ARBA00022692"/>
    </source>
</evidence>
<organism evidence="9 10">
    <name type="scientific">Chrysochromulina tobinii</name>
    <dbReference type="NCBI Taxonomy" id="1460289"/>
    <lineage>
        <taxon>Eukaryota</taxon>
        <taxon>Haptista</taxon>
        <taxon>Haptophyta</taxon>
        <taxon>Prymnesiophyceae</taxon>
        <taxon>Prymnesiales</taxon>
        <taxon>Chrysochromulinaceae</taxon>
        <taxon>Chrysochromulina</taxon>
    </lineage>
</organism>
<comment type="subcellular location">
    <subcellularLocation>
        <location evidence="1">Endomembrane system</location>
        <topology evidence="1">Multi-pass membrane protein</topology>
    </subcellularLocation>
</comment>
<keyword evidence="7 8" id="KW-0472">Membrane</keyword>
<dbReference type="AlphaFoldDB" id="A0A0M0JS19"/>
<dbReference type="InterPro" id="IPR006603">
    <property type="entry name" value="PQ-loop_rpt"/>
</dbReference>
<evidence type="ECO:0000313" key="9">
    <source>
        <dbReference type="EMBL" id="KOO29389.1"/>
    </source>
</evidence>
<comment type="similarity">
    <text evidence="2">Belongs to the ferroportin (FP) (TC 2.A.100) family. SLC40A subfamily.</text>
</comment>
<feature type="transmembrane region" description="Helical" evidence="8">
    <location>
        <begin position="573"/>
        <end position="594"/>
    </location>
</feature>
<protein>
    <submittedName>
        <fullName evidence="9">Lysosomal cystine transporter family</fullName>
    </submittedName>
</protein>
<dbReference type="NCBIfam" id="TIGR00951">
    <property type="entry name" value="2A43"/>
    <property type="match status" value="1"/>
</dbReference>
<dbReference type="Pfam" id="PF04193">
    <property type="entry name" value="PQ-loop"/>
    <property type="match status" value="2"/>
</dbReference>
<evidence type="ECO:0000256" key="8">
    <source>
        <dbReference type="SAM" id="Phobius"/>
    </source>
</evidence>
<dbReference type="GO" id="GO:0012505">
    <property type="term" value="C:endomembrane system"/>
    <property type="evidence" value="ECO:0007669"/>
    <property type="project" value="UniProtKB-SubCell"/>
</dbReference>
<comment type="caution">
    <text evidence="9">The sequence shown here is derived from an EMBL/GenBank/DDBJ whole genome shotgun (WGS) entry which is preliminary data.</text>
</comment>
<keyword evidence="3" id="KW-0813">Transport</keyword>
<feature type="transmembrane region" description="Helical" evidence="8">
    <location>
        <begin position="606"/>
        <end position="626"/>
    </location>
</feature>
<dbReference type="EMBL" id="JWZX01002423">
    <property type="protein sequence ID" value="KOO29389.1"/>
    <property type="molecule type" value="Genomic_DNA"/>
</dbReference>
<dbReference type="PANTHER" id="PTHR13131:SF5">
    <property type="entry name" value="CYSTINOSIN"/>
    <property type="match status" value="1"/>
</dbReference>
<dbReference type="InterPro" id="IPR005282">
    <property type="entry name" value="LC_transporter"/>
</dbReference>
<sequence length="753" mass="80595">MGPAVGQWMDHTARMPVVRRGIALQAVAVVGAIGVFGLLCKYEKAGSGGIPWALLASMIGCGFVEAIGALISDVAVRKDWVATIWADGDQEELSSVNSAMARIDLLAESFGPLAAGVAIHLLGADAGFVAVASANVVTFAIELRLLSAVYAENEVLASPKPAAEAEERPGFFTAWPIFIRHPSGIPLLVLSYSLLYFTVLSPHDVMLTAYLQIRGVPPAALAAFRAAGALAGVLGTTFFTWLSARAGLRMVATGHLWLQSAAVSGATACFYATHGEVGLSAPMLVFLALIVVSRFGLYGFDLANETLQQLHVDEAYRGSVGAVEKSICSLGTMSAYVGAFVVSTTATTDVASSLTFDVLVYASAGFVGGAALTYTLWVLLYHEHVHEHPILEKISHKHTTQQLRALEVNADGVGMRTHSHLHMHFSCLKTSNHRHDARNHGPGGEHAELYVRLRPVLTLLLVLLGLGLGLWTSLGIPNLDESIASCSTAARVASSIFGWTYFAAWSLSFYPQVLLNYQRKSVIGLSLDYVALNVCGYACYSAFNVSLAFIGTVRSEFAEANHGNLPIVHVSDVFFSLHGLLLSTIIYVQTRAYPRGTQHVSLPVKLALSAFVVALVVAVPSVALGACEECTWLHFLYALSYVKLAITVTKYVPQVFLNARRRSTAGWVIDNIVLDFSGGVLSLVQEVLDAGCSGDWAALTGDPVKLALGFVTMVFDSIFIVQHYCLYPAAKHGLHSYKELSATELSATTRCST</sequence>
<dbReference type="GO" id="GO:0015184">
    <property type="term" value="F:L-cystine transmembrane transporter activity"/>
    <property type="evidence" value="ECO:0007669"/>
    <property type="project" value="TreeGrafter"/>
</dbReference>
<evidence type="ECO:0000256" key="1">
    <source>
        <dbReference type="ARBA" id="ARBA00004127"/>
    </source>
</evidence>
<dbReference type="SMART" id="SM00679">
    <property type="entry name" value="CTNS"/>
    <property type="match status" value="2"/>
</dbReference>
<dbReference type="GO" id="GO:0005381">
    <property type="term" value="F:iron ion transmembrane transporter activity"/>
    <property type="evidence" value="ECO:0007669"/>
    <property type="project" value="InterPro"/>
</dbReference>
<dbReference type="GO" id="GO:0005774">
    <property type="term" value="C:vacuolar membrane"/>
    <property type="evidence" value="ECO:0007669"/>
    <property type="project" value="TreeGrafter"/>
</dbReference>
<keyword evidence="10" id="KW-1185">Reference proteome</keyword>
<feature type="transmembrane region" description="Helical" evidence="8">
    <location>
        <begin position="496"/>
        <end position="517"/>
    </location>
</feature>
<feature type="transmembrane region" description="Helical" evidence="8">
    <location>
        <begin position="279"/>
        <end position="300"/>
    </location>
</feature>
<evidence type="ECO:0000256" key="5">
    <source>
        <dbReference type="ARBA" id="ARBA00022737"/>
    </source>
</evidence>
<keyword evidence="5" id="KW-0677">Repeat</keyword>
<dbReference type="InterPro" id="IPR009716">
    <property type="entry name" value="Ferroportin-1"/>
</dbReference>
<evidence type="ECO:0000256" key="3">
    <source>
        <dbReference type="ARBA" id="ARBA00022448"/>
    </source>
</evidence>
<proteinExistence type="inferred from homology"/>
<feature type="transmembrane region" description="Helical" evidence="8">
    <location>
        <begin position="327"/>
        <end position="346"/>
    </location>
</feature>
<name>A0A0M0JS19_9EUKA</name>
<dbReference type="PANTHER" id="PTHR13131">
    <property type="entry name" value="CYSTINOSIN"/>
    <property type="match status" value="1"/>
</dbReference>
<dbReference type="SUPFAM" id="SSF103473">
    <property type="entry name" value="MFS general substrate transporter"/>
    <property type="match status" value="1"/>
</dbReference>
<accession>A0A0M0JS19</accession>
<evidence type="ECO:0000313" key="10">
    <source>
        <dbReference type="Proteomes" id="UP000037460"/>
    </source>
</evidence>
<feature type="transmembrane region" description="Helical" evidence="8">
    <location>
        <begin position="456"/>
        <end position="476"/>
    </location>
</feature>
<feature type="transmembrane region" description="Helical" evidence="8">
    <location>
        <begin position="529"/>
        <end position="553"/>
    </location>
</feature>
<dbReference type="OrthoDB" id="75720at2759"/>
<dbReference type="Gene3D" id="1.20.1280.290">
    <property type="match status" value="1"/>
</dbReference>
<keyword evidence="4 8" id="KW-0812">Transmembrane</keyword>
<dbReference type="InterPro" id="IPR036259">
    <property type="entry name" value="MFS_trans_sf"/>
</dbReference>
<feature type="transmembrane region" description="Helical" evidence="8">
    <location>
        <begin position="22"/>
        <end position="40"/>
    </location>
</feature>
<reference evidence="10" key="1">
    <citation type="journal article" date="2015" name="PLoS Genet.">
        <title>Genome Sequence and Transcriptome Analyses of Chrysochromulina tobin: Metabolic Tools for Enhanced Algal Fitness in the Prominent Order Prymnesiales (Haptophyceae).</title>
        <authorList>
            <person name="Hovde B.T."/>
            <person name="Deodato C.R."/>
            <person name="Hunsperger H.M."/>
            <person name="Ryken S.A."/>
            <person name="Yost W."/>
            <person name="Jha R.K."/>
            <person name="Patterson J."/>
            <person name="Monnat R.J. Jr."/>
            <person name="Barlow S.B."/>
            <person name="Starkenburg S.R."/>
            <person name="Cattolico R.A."/>
        </authorList>
    </citation>
    <scope>NUCLEOTIDE SEQUENCE</scope>
    <source>
        <strain evidence="10">CCMP291</strain>
    </source>
</reference>